<dbReference type="PANTHER" id="PTHR12483">
    <property type="entry name" value="SOLUTE CARRIER FAMILY 31 COPPER TRANSPORTERS"/>
    <property type="match status" value="1"/>
</dbReference>
<evidence type="ECO:0000256" key="1">
    <source>
        <dbReference type="ARBA" id="ARBA00004141"/>
    </source>
</evidence>
<feature type="transmembrane region" description="Helical" evidence="5">
    <location>
        <begin position="205"/>
        <end position="228"/>
    </location>
</feature>
<comment type="subcellular location">
    <subcellularLocation>
        <location evidence="1 5">Membrane</location>
        <topology evidence="1 5">Multi-pass membrane protein</topology>
    </subcellularLocation>
</comment>
<keyword evidence="5" id="KW-0406">Ion transport</keyword>
<dbReference type="GeneID" id="95988058"/>
<feature type="region of interest" description="Disordered" evidence="6">
    <location>
        <begin position="98"/>
        <end position="153"/>
    </location>
</feature>
<evidence type="ECO:0000256" key="5">
    <source>
        <dbReference type="RuleBase" id="RU367022"/>
    </source>
</evidence>
<dbReference type="Proteomes" id="UP001565368">
    <property type="component" value="Unassembled WGS sequence"/>
</dbReference>
<comment type="similarity">
    <text evidence="5">Belongs to the copper transporter (Ctr) (TC 1.A.56) family. SLC31A subfamily.</text>
</comment>
<keyword evidence="5" id="KW-0186">Copper</keyword>
<gene>
    <name evidence="7" type="ORF">Q8F55_007015</name>
</gene>
<dbReference type="InterPro" id="IPR007274">
    <property type="entry name" value="Cop_transporter"/>
</dbReference>
<dbReference type="EMBL" id="JBBXJM010000005">
    <property type="protein sequence ID" value="KAL1407582.1"/>
    <property type="molecule type" value="Genomic_DNA"/>
</dbReference>
<evidence type="ECO:0000256" key="4">
    <source>
        <dbReference type="ARBA" id="ARBA00023136"/>
    </source>
</evidence>
<feature type="compositionally biased region" description="Basic and acidic residues" evidence="6">
    <location>
        <begin position="117"/>
        <end position="129"/>
    </location>
</feature>
<keyword evidence="5" id="KW-0187">Copper transport</keyword>
<comment type="caution">
    <text evidence="7">The sequence shown here is derived from an EMBL/GenBank/DDBJ whole genome shotgun (WGS) entry which is preliminary data.</text>
</comment>
<feature type="transmembrane region" description="Helical" evidence="5">
    <location>
        <begin position="44"/>
        <end position="65"/>
    </location>
</feature>
<evidence type="ECO:0000256" key="3">
    <source>
        <dbReference type="ARBA" id="ARBA00022989"/>
    </source>
</evidence>
<reference evidence="7 8" key="1">
    <citation type="submission" date="2023-08" db="EMBL/GenBank/DDBJ databases">
        <title>Annotated Genome Sequence of Vanrija albida AlHP1.</title>
        <authorList>
            <person name="Herzog R."/>
        </authorList>
    </citation>
    <scope>NUCLEOTIDE SEQUENCE [LARGE SCALE GENOMIC DNA]</scope>
    <source>
        <strain evidence="7 8">AlHP1</strain>
    </source>
</reference>
<evidence type="ECO:0000256" key="6">
    <source>
        <dbReference type="SAM" id="MobiDB-lite"/>
    </source>
</evidence>
<evidence type="ECO:0000313" key="7">
    <source>
        <dbReference type="EMBL" id="KAL1407582.1"/>
    </source>
</evidence>
<evidence type="ECO:0000256" key="2">
    <source>
        <dbReference type="ARBA" id="ARBA00022692"/>
    </source>
</evidence>
<keyword evidence="5" id="KW-0813">Transport</keyword>
<evidence type="ECO:0000313" key="8">
    <source>
        <dbReference type="Proteomes" id="UP001565368"/>
    </source>
</evidence>
<organism evidence="7 8">
    <name type="scientific">Vanrija albida</name>
    <dbReference type="NCBI Taxonomy" id="181172"/>
    <lineage>
        <taxon>Eukaryota</taxon>
        <taxon>Fungi</taxon>
        <taxon>Dikarya</taxon>
        <taxon>Basidiomycota</taxon>
        <taxon>Agaricomycotina</taxon>
        <taxon>Tremellomycetes</taxon>
        <taxon>Trichosporonales</taxon>
        <taxon>Trichosporonaceae</taxon>
        <taxon>Vanrija</taxon>
    </lineage>
</organism>
<sequence length="240" mass="25912">MADMSGMTNMPGHNHGGGGGTHAGSMIMYFHGYIGQDTLWFSTWVPSGPGATVGVCIGLFLLSILDRYLHALRAACNEAWRRGRVGWVLPVSRGDLGPAPRYEAEEGEGEKGGSTAVEEKAGGRRRFADGVEDGDVEAQREAGASPPRAHAHPHAHAAAEAIAHLPATVRRTLDPGRVGRWSRPFRWGVDVPRGLLHALQQAIHWLLMLVVMTFQIWWIVSIVVGAGVGEAMFGRFGAHR</sequence>
<dbReference type="RefSeq" id="XP_069207526.1">
    <property type="nucleotide sequence ID" value="XM_069355455.1"/>
</dbReference>
<dbReference type="Pfam" id="PF04145">
    <property type="entry name" value="Ctr"/>
    <property type="match status" value="1"/>
</dbReference>
<protein>
    <recommendedName>
        <fullName evidence="5">Copper transport protein</fullName>
    </recommendedName>
</protein>
<keyword evidence="4 5" id="KW-0472">Membrane</keyword>
<keyword evidence="8" id="KW-1185">Reference proteome</keyword>
<accession>A0ABR3PZ46</accession>
<dbReference type="PANTHER" id="PTHR12483:SF27">
    <property type="entry name" value="COPPER TRANSPORT PROTEIN CTR1"/>
    <property type="match status" value="1"/>
</dbReference>
<proteinExistence type="inferred from homology"/>
<name>A0ABR3PZ46_9TREE</name>
<keyword evidence="3 5" id="KW-1133">Transmembrane helix</keyword>
<keyword evidence="2 5" id="KW-0812">Transmembrane</keyword>